<reference evidence="6" key="1">
    <citation type="journal article" date="2019" name="Int. J. Syst. Evol. Microbiol.">
        <title>Lactobacillus salitolerans sp. nov., a novel lactic acid bacterium isolated from spent mushroom substrates.</title>
        <authorList>
            <person name="Tohno M."/>
            <person name="Tanizawa Y."/>
            <person name="Kojima Y."/>
            <person name="Sakamoto M."/>
            <person name="Nakamura Y."/>
            <person name="Ohkuma M."/>
            <person name="Kobayashi H."/>
        </authorList>
    </citation>
    <scope>NUCLEOTIDE SEQUENCE [LARGE SCALE GENOMIC DNA]</scope>
    <source>
        <strain evidence="6">YK43</strain>
    </source>
</reference>
<dbReference type="EMBL" id="BFFP01000013">
    <property type="protein sequence ID" value="GBG94540.1"/>
    <property type="molecule type" value="Genomic_DNA"/>
</dbReference>
<dbReference type="AlphaFoldDB" id="A0A401ISM4"/>
<organism evidence="5 6">
    <name type="scientific">Ligilactobacillus salitolerans</name>
    <dbReference type="NCBI Taxonomy" id="1808352"/>
    <lineage>
        <taxon>Bacteria</taxon>
        <taxon>Bacillati</taxon>
        <taxon>Bacillota</taxon>
        <taxon>Bacilli</taxon>
        <taxon>Lactobacillales</taxon>
        <taxon>Lactobacillaceae</taxon>
        <taxon>Ligilactobacillus</taxon>
    </lineage>
</organism>
<evidence type="ECO:0000256" key="1">
    <source>
        <dbReference type="ARBA" id="ARBA00006914"/>
    </source>
</evidence>
<keyword evidence="6" id="KW-1185">Reference proteome</keyword>
<evidence type="ECO:0000256" key="3">
    <source>
        <dbReference type="ARBA" id="ARBA00022840"/>
    </source>
</evidence>
<protein>
    <submittedName>
        <fullName evidence="5">ATPase AAA</fullName>
    </submittedName>
</protein>
<dbReference type="SMART" id="SM00382">
    <property type="entry name" value="AAA"/>
    <property type="match status" value="1"/>
</dbReference>
<dbReference type="Gene3D" id="3.40.50.300">
    <property type="entry name" value="P-loop containing nucleotide triphosphate hydrolases"/>
    <property type="match status" value="1"/>
</dbReference>
<proteinExistence type="inferred from homology"/>
<dbReference type="InterPro" id="IPR027417">
    <property type="entry name" value="P-loop_NTPase"/>
</dbReference>
<dbReference type="Proteomes" id="UP000286848">
    <property type="component" value="Unassembled WGS sequence"/>
</dbReference>
<dbReference type="InterPro" id="IPR003593">
    <property type="entry name" value="AAA+_ATPase"/>
</dbReference>
<keyword evidence="3" id="KW-0067">ATP-binding</keyword>
<dbReference type="GO" id="GO:0005524">
    <property type="term" value="F:ATP binding"/>
    <property type="evidence" value="ECO:0007669"/>
    <property type="project" value="UniProtKB-KW"/>
</dbReference>
<evidence type="ECO:0000313" key="5">
    <source>
        <dbReference type="EMBL" id="GBG94540.1"/>
    </source>
</evidence>
<dbReference type="Pfam" id="PF00004">
    <property type="entry name" value="AAA"/>
    <property type="match status" value="1"/>
</dbReference>
<evidence type="ECO:0000256" key="2">
    <source>
        <dbReference type="ARBA" id="ARBA00022741"/>
    </source>
</evidence>
<keyword evidence="2" id="KW-0547">Nucleotide-binding</keyword>
<dbReference type="InterPro" id="IPR003959">
    <property type="entry name" value="ATPase_AAA_core"/>
</dbReference>
<dbReference type="SUPFAM" id="SSF52540">
    <property type="entry name" value="P-loop containing nucleoside triphosphate hydrolases"/>
    <property type="match status" value="1"/>
</dbReference>
<dbReference type="PANTHER" id="PTHR23073">
    <property type="entry name" value="26S PROTEASOME REGULATORY SUBUNIT"/>
    <property type="match status" value="1"/>
</dbReference>
<dbReference type="OrthoDB" id="9806903at2"/>
<sequence length="346" mass="39204">MKKKDVLNLIRYHTEQNNPAFREQAYLIAKEFDNNGDGQISEYIVSLLSDANTFVPQANTNGLKFFKEVRAEDVSLPLPDIITNDVLGIINAVNHKLGVNKFIFKGSPGTGKTETVKQVARLLDRKLYQVDFDQLIDSRLGQTAKNISEMFAEINELSQPGKVVILFDEIDAIALDRTNHNDVREMGRATSAVLKGLDHLNSQIVLLATTNLFQDFDQALIRRFNAVVDFDRYSQDDLLEIAESILNGVLIKVPEAGRNVRLFRKILQLLPHIPYPGNLKNLIETVVAFSDPNDKFNYLKRLYEKVMDNQQLSVEELKKKGFTVREIEVLTSIPKSTVSRELNEGK</sequence>
<accession>A0A401ISM4</accession>
<dbReference type="RefSeq" id="WP_124976034.1">
    <property type="nucleotide sequence ID" value="NZ_BFFP01000013.1"/>
</dbReference>
<comment type="caution">
    <text evidence="5">The sequence shown here is derived from an EMBL/GenBank/DDBJ whole genome shotgun (WGS) entry which is preliminary data.</text>
</comment>
<dbReference type="CDD" id="cd19481">
    <property type="entry name" value="RecA-like_protease"/>
    <property type="match status" value="1"/>
</dbReference>
<name>A0A401ISM4_9LACO</name>
<comment type="similarity">
    <text evidence="1">Belongs to the AAA ATPase family.</text>
</comment>
<dbReference type="InterPro" id="IPR050221">
    <property type="entry name" value="26S_Proteasome_ATPase"/>
</dbReference>
<gene>
    <name evidence="5" type="ORF">LFYK43_09990</name>
</gene>
<evidence type="ECO:0000259" key="4">
    <source>
        <dbReference type="SMART" id="SM00382"/>
    </source>
</evidence>
<evidence type="ECO:0000313" key="6">
    <source>
        <dbReference type="Proteomes" id="UP000286848"/>
    </source>
</evidence>
<feature type="domain" description="AAA+ ATPase" evidence="4">
    <location>
        <begin position="98"/>
        <end position="234"/>
    </location>
</feature>
<dbReference type="GO" id="GO:0016887">
    <property type="term" value="F:ATP hydrolysis activity"/>
    <property type="evidence" value="ECO:0007669"/>
    <property type="project" value="InterPro"/>
</dbReference>